<dbReference type="Proteomes" id="UP000504633">
    <property type="component" value="Unplaced"/>
</dbReference>
<dbReference type="PROSITE" id="PS51406">
    <property type="entry name" value="FIBRINOGEN_C_2"/>
    <property type="match status" value="1"/>
</dbReference>
<dbReference type="SMART" id="SM00186">
    <property type="entry name" value="FBG"/>
    <property type="match status" value="1"/>
</dbReference>
<dbReference type="KEGG" id="dhe:111597303"/>
<dbReference type="GeneID" id="111597303"/>
<dbReference type="InterPro" id="IPR002181">
    <property type="entry name" value="Fibrinogen_a/b/g_C_dom"/>
</dbReference>
<dbReference type="OrthoDB" id="6145874at2759"/>
<proteinExistence type="predicted"/>
<dbReference type="RefSeq" id="XP_023167695.2">
    <property type="nucleotide sequence ID" value="XM_023311927.2"/>
</dbReference>
<evidence type="ECO:0000313" key="2">
    <source>
        <dbReference type="Proteomes" id="UP000504633"/>
    </source>
</evidence>
<accession>A0A6J1LK74</accession>
<dbReference type="PANTHER" id="PTHR19143">
    <property type="entry name" value="FIBRINOGEN/TENASCIN/ANGIOPOEITIN"/>
    <property type="match status" value="1"/>
</dbReference>
<feature type="domain" description="Fibrinogen C-terminal" evidence="1">
    <location>
        <begin position="1"/>
        <end position="200"/>
    </location>
</feature>
<dbReference type="PANTHER" id="PTHR19143:SF327">
    <property type="entry name" value="FI21813P1-RELATED"/>
    <property type="match status" value="1"/>
</dbReference>
<dbReference type="InterPro" id="IPR050373">
    <property type="entry name" value="Fibrinogen_C-term_domain"/>
</dbReference>
<gene>
    <name evidence="3" type="primary">LOC111597303</name>
</gene>
<dbReference type="SUPFAM" id="SSF56496">
    <property type="entry name" value="Fibrinogen C-terminal domain-like"/>
    <property type="match status" value="1"/>
</dbReference>
<keyword evidence="2" id="KW-1185">Reference proteome</keyword>
<dbReference type="Pfam" id="PF00147">
    <property type="entry name" value="Fibrinogen_C"/>
    <property type="match status" value="1"/>
</dbReference>
<protein>
    <submittedName>
        <fullName evidence="3">Angiopoietin-related protein 7-like</fullName>
    </submittedName>
</protein>
<organism evidence="2 3">
    <name type="scientific">Drosophila hydei</name>
    <name type="common">Fruit fly</name>
    <dbReference type="NCBI Taxonomy" id="7224"/>
    <lineage>
        <taxon>Eukaryota</taxon>
        <taxon>Metazoa</taxon>
        <taxon>Ecdysozoa</taxon>
        <taxon>Arthropoda</taxon>
        <taxon>Hexapoda</taxon>
        <taxon>Insecta</taxon>
        <taxon>Pterygota</taxon>
        <taxon>Neoptera</taxon>
        <taxon>Endopterygota</taxon>
        <taxon>Diptera</taxon>
        <taxon>Brachycera</taxon>
        <taxon>Muscomorpha</taxon>
        <taxon>Ephydroidea</taxon>
        <taxon>Drosophilidae</taxon>
        <taxon>Drosophila</taxon>
    </lineage>
</organism>
<dbReference type="Gene3D" id="3.90.215.10">
    <property type="entry name" value="Gamma Fibrinogen, chain A, domain 1"/>
    <property type="match status" value="1"/>
</dbReference>
<dbReference type="GO" id="GO:0005615">
    <property type="term" value="C:extracellular space"/>
    <property type="evidence" value="ECO:0007669"/>
    <property type="project" value="TreeGrafter"/>
</dbReference>
<evidence type="ECO:0000259" key="1">
    <source>
        <dbReference type="PROSITE" id="PS51406"/>
    </source>
</evidence>
<sequence length="200" mass="23188">MGKRYPNSCESSEKLSIHNIVPVNTIQVLCASDWIVIQQRKNGSEEFYRSFRTYKNGFGDLEGDFFIGLEKLHMLTKQRTHELYIQLRDFAGNIRYAHYDNFQIVSQNEDYVLRSLGKYRGNATDAMRKDEGHSIFTHDSDNCQNCANERAGGWWYSSRCGYNNFIGVPSHDAMDGLFCHGWDGYYSNLKVVQIKIRPKT</sequence>
<evidence type="ECO:0000313" key="3">
    <source>
        <dbReference type="RefSeq" id="XP_023167695.2"/>
    </source>
</evidence>
<dbReference type="InterPro" id="IPR014716">
    <property type="entry name" value="Fibrinogen_a/b/g_C_1"/>
</dbReference>
<dbReference type="OMA" id="NCANERA"/>
<reference evidence="3" key="1">
    <citation type="submission" date="2025-08" db="UniProtKB">
        <authorList>
            <consortium name="RefSeq"/>
        </authorList>
    </citation>
    <scope>IDENTIFICATION</scope>
    <source>
        <strain evidence="3">15085-1641.00</strain>
        <tissue evidence="3">Whole body</tissue>
    </source>
</reference>
<name>A0A6J1LK74_DROHY</name>
<dbReference type="InterPro" id="IPR036056">
    <property type="entry name" value="Fibrinogen-like_C"/>
</dbReference>
<dbReference type="AlphaFoldDB" id="A0A6J1LK74"/>